<proteinExistence type="predicted"/>
<dbReference type="AlphaFoldDB" id="A0A4D9DGL1"/>
<name>A0A4D9DGL1_9STRA</name>
<feature type="region of interest" description="Disordered" evidence="1">
    <location>
        <begin position="355"/>
        <end position="390"/>
    </location>
</feature>
<dbReference type="EMBL" id="SDOX01000005">
    <property type="protein sequence ID" value="TFJ87939.1"/>
    <property type="molecule type" value="Genomic_DNA"/>
</dbReference>
<keyword evidence="3" id="KW-1185">Reference proteome</keyword>
<reference evidence="2 3" key="1">
    <citation type="submission" date="2019-01" db="EMBL/GenBank/DDBJ databases">
        <title>Nuclear Genome Assembly of the Microalgal Biofuel strain Nannochloropsis salina CCMP1776.</title>
        <authorList>
            <person name="Hovde B."/>
        </authorList>
    </citation>
    <scope>NUCLEOTIDE SEQUENCE [LARGE SCALE GENOMIC DNA]</scope>
    <source>
        <strain evidence="2 3">CCMP1776</strain>
    </source>
</reference>
<evidence type="ECO:0000313" key="2">
    <source>
        <dbReference type="EMBL" id="TFJ87939.1"/>
    </source>
</evidence>
<feature type="compositionally biased region" description="Basic and acidic residues" evidence="1">
    <location>
        <begin position="357"/>
        <end position="384"/>
    </location>
</feature>
<protein>
    <submittedName>
        <fullName evidence="2">Uncharacterized protein</fullName>
    </submittedName>
</protein>
<evidence type="ECO:0000313" key="3">
    <source>
        <dbReference type="Proteomes" id="UP000355283"/>
    </source>
</evidence>
<organism evidence="2 3">
    <name type="scientific">Nannochloropsis salina CCMP1776</name>
    <dbReference type="NCBI Taxonomy" id="1027361"/>
    <lineage>
        <taxon>Eukaryota</taxon>
        <taxon>Sar</taxon>
        <taxon>Stramenopiles</taxon>
        <taxon>Ochrophyta</taxon>
        <taxon>Eustigmatophyceae</taxon>
        <taxon>Eustigmatales</taxon>
        <taxon>Monodopsidaceae</taxon>
        <taxon>Microchloropsis</taxon>
        <taxon>Microchloropsis salina</taxon>
    </lineage>
</organism>
<accession>A0A4D9DGL1</accession>
<dbReference type="Proteomes" id="UP000355283">
    <property type="component" value="Unassembled WGS sequence"/>
</dbReference>
<sequence>MQSMLQDVDDDPDLSRLLNNVLESSEDIEVLQELGELIEARLTDAATFSRTVNRLWEVFAATSLENGAEKKEIDNMAKAKVLHSLGWDLFGALTPWARGECDGKQSLEAPPPSFSSSTSSSITSPLLVPLMNAILASHTGRERLIILQEAMSQVPHRTHPSFVPWLIEQMPSAHAMISGPKRVYFIETMCQMWHEQVGKAWEAMEQNGSDGEDDMDQDAMDKENVAQMTKLEAHAVLTAVLAAMQNTLKDLPARAEAGKEKVGRLQEEAALSGISTAYVVGLLLSLLARTPPVPPPLSPLSHPMPLAATTDANFDAGSRRSQGEECVWSRHLVVLLAQALSSPWCSFQDLLRHHRGLHEGPRPRPRREEGRLRGEEGKEGKGGAEGRPALFSPSLTVASTPFAWEPLGLSLATYHLIVHPPSLPAPVVPRVLHPLYLAPLLALPAARLLQNPSNASCGLALLERGPLPILGPSVPVETEMRRGWDGGEGRLHCRARPGSEASGAGADTGNTGRGTPSLEASVEEDTWVGLVRGLTGCMVFLADDALRQRAYQVLPRVLHLLTYTSQYHCLATALPRAHHPSIQALLISYAQKTFLLATRPNSSPLPASLPPSPWHQLAYLRVFYAPTLSQACQAKPELLVSWASTDSTSKDAAGSSEGRLDVLLSALNFYRLLCLKGWVMDGAEESRWWPALTSLRRKIHDILRKPHQQRNAFRLAMVEEVVDSVIGTGEGKWDEGEGVPRNASE</sequence>
<evidence type="ECO:0000256" key="1">
    <source>
        <dbReference type="SAM" id="MobiDB-lite"/>
    </source>
</evidence>
<feature type="region of interest" description="Disordered" evidence="1">
    <location>
        <begin position="495"/>
        <end position="519"/>
    </location>
</feature>
<dbReference type="OrthoDB" id="10341191at2759"/>
<comment type="caution">
    <text evidence="2">The sequence shown here is derived from an EMBL/GenBank/DDBJ whole genome shotgun (WGS) entry which is preliminary data.</text>
</comment>
<gene>
    <name evidence="2" type="ORF">NSK_001285</name>
</gene>